<dbReference type="SUPFAM" id="SSF56112">
    <property type="entry name" value="Protein kinase-like (PK-like)"/>
    <property type="match status" value="1"/>
</dbReference>
<dbReference type="OMA" id="FRPNFKM"/>
<feature type="domain" description="Protein kinase" evidence="13">
    <location>
        <begin position="162"/>
        <end position="457"/>
    </location>
</feature>
<dbReference type="STRING" id="31234.E3LJH0"/>
<evidence type="ECO:0000256" key="7">
    <source>
        <dbReference type="ARBA" id="ARBA00022777"/>
    </source>
</evidence>
<dbReference type="PROSITE" id="PS50011">
    <property type="entry name" value="PROTEIN_KINASE_DOM"/>
    <property type="match status" value="1"/>
</dbReference>
<evidence type="ECO:0000256" key="11">
    <source>
        <dbReference type="ARBA" id="ARBA00023137"/>
    </source>
</evidence>
<dbReference type="FunFam" id="1.10.510.10:FF:001512">
    <property type="entry name" value="Receptor tyrosine-protein kinase erbB-2"/>
    <property type="match status" value="1"/>
</dbReference>
<evidence type="ECO:0000256" key="6">
    <source>
        <dbReference type="ARBA" id="ARBA00022741"/>
    </source>
</evidence>
<keyword evidence="5" id="KW-0812">Transmembrane</keyword>
<dbReference type="Pfam" id="PF07714">
    <property type="entry name" value="PK_Tyr_Ser-Thr"/>
    <property type="match status" value="1"/>
</dbReference>
<dbReference type="InterPro" id="IPR001245">
    <property type="entry name" value="Ser-Thr/Tyr_kinase_cat_dom"/>
</dbReference>
<dbReference type="GO" id="GO:0061564">
    <property type="term" value="P:axon development"/>
    <property type="evidence" value="ECO:0007669"/>
    <property type="project" value="UniProtKB-ARBA"/>
</dbReference>
<dbReference type="PRINTS" id="PR00109">
    <property type="entry name" value="TYRKINASE"/>
</dbReference>
<evidence type="ECO:0000256" key="10">
    <source>
        <dbReference type="ARBA" id="ARBA00023136"/>
    </source>
</evidence>
<dbReference type="GO" id="GO:0007169">
    <property type="term" value="P:cell surface receptor protein tyrosine kinase signaling pathway"/>
    <property type="evidence" value="ECO:0007669"/>
    <property type="project" value="TreeGrafter"/>
</dbReference>
<keyword evidence="9" id="KW-1133">Transmembrane helix</keyword>
<evidence type="ECO:0000313" key="15">
    <source>
        <dbReference type="Proteomes" id="UP000008281"/>
    </source>
</evidence>
<keyword evidence="8" id="KW-0067">ATP-binding</keyword>
<evidence type="ECO:0000256" key="2">
    <source>
        <dbReference type="ARBA" id="ARBA00011902"/>
    </source>
</evidence>
<dbReference type="KEGG" id="crq:GCK72_019912"/>
<dbReference type="SMART" id="SM00219">
    <property type="entry name" value="TyrKc"/>
    <property type="match status" value="1"/>
</dbReference>
<dbReference type="CTD" id="9820180"/>
<dbReference type="GeneID" id="9820180"/>
<dbReference type="GO" id="GO:0048680">
    <property type="term" value="P:positive regulation of axon regeneration"/>
    <property type="evidence" value="ECO:0007669"/>
    <property type="project" value="UniProtKB-ARBA"/>
</dbReference>
<dbReference type="InterPro" id="IPR008266">
    <property type="entry name" value="Tyr_kinase_AS"/>
</dbReference>
<dbReference type="GO" id="GO:0004714">
    <property type="term" value="F:transmembrane receptor protein tyrosine kinase activity"/>
    <property type="evidence" value="ECO:0007669"/>
    <property type="project" value="UniProtKB-EC"/>
</dbReference>
<keyword evidence="10" id="KW-0472">Membrane</keyword>
<dbReference type="HOGENOM" id="CLU_000288_7_40_1"/>
<dbReference type="GO" id="GO:0005886">
    <property type="term" value="C:plasma membrane"/>
    <property type="evidence" value="ECO:0007669"/>
    <property type="project" value="UniProtKB-SubCell"/>
</dbReference>
<dbReference type="InterPro" id="IPR000719">
    <property type="entry name" value="Prot_kinase_dom"/>
</dbReference>
<organism evidence="15">
    <name type="scientific">Caenorhabditis remanei</name>
    <name type="common">Caenorhabditis vulgaris</name>
    <dbReference type="NCBI Taxonomy" id="31234"/>
    <lineage>
        <taxon>Eukaryota</taxon>
        <taxon>Metazoa</taxon>
        <taxon>Ecdysozoa</taxon>
        <taxon>Nematoda</taxon>
        <taxon>Chromadorea</taxon>
        <taxon>Rhabditida</taxon>
        <taxon>Rhabditina</taxon>
        <taxon>Rhabditomorpha</taxon>
        <taxon>Rhabditoidea</taxon>
        <taxon>Rhabditidae</taxon>
        <taxon>Peloderinae</taxon>
        <taxon>Caenorhabditis</taxon>
    </lineage>
</organism>
<sequence length="495" mass="57398">MWAVELNNFISLLCLTTPEAVMVFCIFLLALTTSISISKQFPIPEKQPSNFVHSQKRSASATNLTSFPNYMQWFMSRGKIEFYLLSYGFLVILAALCYYFWRKWNNRTVLRQWKRAPSNNYTKMKPMSSKNKRKLHKHELLSRLLNNSLEFDPKFEIDTKNLTIGEELGGGNFGIVHKAKLYCPNLKTKTNSFTVAVKRAKYSQDQKMIFDELKVMCAIGRHPNVLTLLGGVTINPSDTMIISEFADNGTLLEFLRKFQNGDAFNDQLLYSDQQTGHKKKTDCYTTSIEINDSMEFLSTVDLVSFAYQIANGMEYLAAIPCVHRDLALRNVFLLGNKVIRIGDFGLTRKHENKGYYRIASPDIGLPFLWMAPESFENLKFTEKTDIWSFGVCMYELFTLGKTPYEDVKNMSVLDYLKSGGRLSEPEYCHPKIYEFMKSCWVTDPLFRPNFKMCTEFFKEHLSNINIQAYNHLEEKLESECQYQDELINWIRTTET</sequence>
<gene>
    <name evidence="14" type="ORF">CRE_08712</name>
</gene>
<dbReference type="GO" id="GO:0005524">
    <property type="term" value="F:ATP binding"/>
    <property type="evidence" value="ECO:0007669"/>
    <property type="project" value="UniProtKB-UniRule"/>
</dbReference>
<evidence type="ECO:0000256" key="9">
    <source>
        <dbReference type="ARBA" id="ARBA00022989"/>
    </source>
</evidence>
<comment type="catalytic activity">
    <reaction evidence="12">
        <text>L-tyrosyl-[protein] + ATP = O-phospho-L-tyrosyl-[protein] + ADP + H(+)</text>
        <dbReference type="Rhea" id="RHEA:10596"/>
        <dbReference type="Rhea" id="RHEA-COMP:10136"/>
        <dbReference type="Rhea" id="RHEA-COMP:20101"/>
        <dbReference type="ChEBI" id="CHEBI:15378"/>
        <dbReference type="ChEBI" id="CHEBI:30616"/>
        <dbReference type="ChEBI" id="CHEBI:46858"/>
        <dbReference type="ChEBI" id="CHEBI:61978"/>
        <dbReference type="ChEBI" id="CHEBI:456216"/>
        <dbReference type="EC" id="2.7.10.1"/>
    </reaction>
</comment>
<evidence type="ECO:0000256" key="1">
    <source>
        <dbReference type="ARBA" id="ARBA00004162"/>
    </source>
</evidence>
<comment type="subcellular location">
    <subcellularLocation>
        <location evidence="1">Cell membrane</location>
        <topology evidence="1">Single-pass membrane protein</topology>
    </subcellularLocation>
</comment>
<keyword evidence="3" id="KW-1003">Cell membrane</keyword>
<dbReference type="EC" id="2.7.10.1" evidence="2"/>
<keyword evidence="7" id="KW-0418">Kinase</keyword>
<dbReference type="OrthoDB" id="5912975at2759"/>
<dbReference type="Gene3D" id="1.10.510.10">
    <property type="entry name" value="Transferase(Phosphotransferase) domain 1"/>
    <property type="match status" value="1"/>
</dbReference>
<keyword evidence="6" id="KW-0547">Nucleotide-binding</keyword>
<protein>
    <recommendedName>
        <fullName evidence="2">receptor protein-tyrosine kinase</fullName>
        <ecNumber evidence="2">2.7.10.1</ecNumber>
    </recommendedName>
</protein>
<dbReference type="InterPro" id="IPR017441">
    <property type="entry name" value="Protein_kinase_ATP_BS"/>
</dbReference>
<keyword evidence="15" id="KW-1185">Reference proteome</keyword>
<dbReference type="PANTHER" id="PTHR24416:SF626">
    <property type="entry name" value="PROTEIN KINASE DOMAIN-CONTAINING PROTEIN-RELATED"/>
    <property type="match status" value="1"/>
</dbReference>
<proteinExistence type="predicted"/>
<dbReference type="EMBL" id="DS268409">
    <property type="protein sequence ID" value="EFO95217.1"/>
    <property type="molecule type" value="Genomic_DNA"/>
</dbReference>
<evidence type="ECO:0000256" key="5">
    <source>
        <dbReference type="ARBA" id="ARBA00022692"/>
    </source>
</evidence>
<dbReference type="PANTHER" id="PTHR24416">
    <property type="entry name" value="TYROSINE-PROTEIN KINASE RECEPTOR"/>
    <property type="match status" value="1"/>
</dbReference>
<dbReference type="GO" id="GO:0045138">
    <property type="term" value="P:nematode male tail tip morphogenesis"/>
    <property type="evidence" value="ECO:0007669"/>
    <property type="project" value="UniProtKB-ARBA"/>
</dbReference>
<evidence type="ECO:0000256" key="12">
    <source>
        <dbReference type="ARBA" id="ARBA00051243"/>
    </source>
</evidence>
<dbReference type="InterPro" id="IPR050122">
    <property type="entry name" value="RTK"/>
</dbReference>
<evidence type="ECO:0000259" key="13">
    <source>
        <dbReference type="PROSITE" id="PS50011"/>
    </source>
</evidence>
<name>E3LJH0_CAERE</name>
<dbReference type="PROSITE" id="PS00107">
    <property type="entry name" value="PROTEIN_KINASE_ATP"/>
    <property type="match status" value="1"/>
</dbReference>
<evidence type="ECO:0000313" key="14">
    <source>
        <dbReference type="EMBL" id="EFO95217.1"/>
    </source>
</evidence>
<evidence type="ECO:0000256" key="8">
    <source>
        <dbReference type="ARBA" id="ARBA00022840"/>
    </source>
</evidence>
<dbReference type="Proteomes" id="UP000008281">
    <property type="component" value="Unassembled WGS sequence"/>
</dbReference>
<dbReference type="InterPro" id="IPR011009">
    <property type="entry name" value="Kinase-like_dom_sf"/>
</dbReference>
<dbReference type="AlphaFoldDB" id="E3LJH0"/>
<dbReference type="CDD" id="cd00192">
    <property type="entry name" value="PTKc"/>
    <property type="match status" value="1"/>
</dbReference>
<accession>E3LJH0</accession>
<dbReference type="FunFam" id="3.30.200.20:FF:000586">
    <property type="entry name" value="Receptor protein-tyrosine kinase"/>
    <property type="match status" value="1"/>
</dbReference>
<keyword evidence="11" id="KW-0829">Tyrosine-protein kinase</keyword>
<reference evidence="14" key="1">
    <citation type="submission" date="2007-07" db="EMBL/GenBank/DDBJ databases">
        <title>PCAP assembly of the Caenorhabditis remanei genome.</title>
        <authorList>
            <consortium name="The Caenorhabditis remanei Sequencing Consortium"/>
            <person name="Wilson R.K."/>
        </authorList>
    </citation>
    <scope>NUCLEOTIDE SEQUENCE [LARGE SCALE GENOMIC DNA]</scope>
    <source>
        <strain evidence="14">PB4641</strain>
    </source>
</reference>
<evidence type="ECO:0000256" key="4">
    <source>
        <dbReference type="ARBA" id="ARBA00022679"/>
    </source>
</evidence>
<dbReference type="eggNOG" id="KOG0200">
    <property type="taxonomic scope" value="Eukaryota"/>
</dbReference>
<evidence type="ECO:0000256" key="3">
    <source>
        <dbReference type="ARBA" id="ARBA00022475"/>
    </source>
</evidence>
<dbReference type="InterPro" id="IPR020635">
    <property type="entry name" value="Tyr_kinase_cat_dom"/>
</dbReference>
<dbReference type="Gene3D" id="3.30.200.20">
    <property type="entry name" value="Phosphorylase Kinase, domain 1"/>
    <property type="match status" value="1"/>
</dbReference>
<keyword evidence="4" id="KW-0808">Transferase</keyword>
<dbReference type="RefSeq" id="XP_003116321.2">
    <property type="nucleotide sequence ID" value="XM_003116273.2"/>
</dbReference>
<dbReference type="GO" id="GO:0043235">
    <property type="term" value="C:receptor complex"/>
    <property type="evidence" value="ECO:0007669"/>
    <property type="project" value="TreeGrafter"/>
</dbReference>
<dbReference type="PROSITE" id="PS00109">
    <property type="entry name" value="PROTEIN_KINASE_TYR"/>
    <property type="match status" value="1"/>
</dbReference>